<name>A0ABV1A0Q7_9TELE</name>
<keyword evidence="3" id="KW-1185">Reference proteome</keyword>
<evidence type="ECO:0000256" key="1">
    <source>
        <dbReference type="SAM" id="MobiDB-lite"/>
    </source>
</evidence>
<comment type="caution">
    <text evidence="2">The sequence shown here is derived from an EMBL/GenBank/DDBJ whole genome shotgun (WGS) entry which is preliminary data.</text>
</comment>
<dbReference type="EMBL" id="JAHRIP010078140">
    <property type="protein sequence ID" value="MEQ2312098.1"/>
    <property type="molecule type" value="Genomic_DNA"/>
</dbReference>
<protein>
    <submittedName>
        <fullName evidence="2">Uncharacterized protein</fullName>
    </submittedName>
</protein>
<accession>A0ABV1A0Q7</accession>
<dbReference type="Proteomes" id="UP001469553">
    <property type="component" value="Unassembled WGS sequence"/>
</dbReference>
<feature type="non-terminal residue" evidence="2">
    <location>
        <position position="1"/>
    </location>
</feature>
<organism evidence="2 3">
    <name type="scientific">Ameca splendens</name>
    <dbReference type="NCBI Taxonomy" id="208324"/>
    <lineage>
        <taxon>Eukaryota</taxon>
        <taxon>Metazoa</taxon>
        <taxon>Chordata</taxon>
        <taxon>Craniata</taxon>
        <taxon>Vertebrata</taxon>
        <taxon>Euteleostomi</taxon>
        <taxon>Actinopterygii</taxon>
        <taxon>Neopterygii</taxon>
        <taxon>Teleostei</taxon>
        <taxon>Neoteleostei</taxon>
        <taxon>Acanthomorphata</taxon>
        <taxon>Ovalentaria</taxon>
        <taxon>Atherinomorphae</taxon>
        <taxon>Cyprinodontiformes</taxon>
        <taxon>Goodeidae</taxon>
        <taxon>Ameca</taxon>
    </lineage>
</organism>
<reference evidence="2 3" key="1">
    <citation type="submission" date="2021-06" db="EMBL/GenBank/DDBJ databases">
        <authorList>
            <person name="Palmer J.M."/>
        </authorList>
    </citation>
    <scope>NUCLEOTIDE SEQUENCE [LARGE SCALE GENOMIC DNA]</scope>
    <source>
        <strain evidence="2 3">AS_MEX2019</strain>
        <tissue evidence="2">Muscle</tissue>
    </source>
</reference>
<gene>
    <name evidence="2" type="ORF">AMECASPLE_027440</name>
</gene>
<evidence type="ECO:0000313" key="3">
    <source>
        <dbReference type="Proteomes" id="UP001469553"/>
    </source>
</evidence>
<sequence length="115" mass="12772">ERQRANVSSLAKRHNSSTGSKGVIRSSIICTELSTNELLSVYLVDSFMNGVIKTQALLDFLSEIYRKQTVFQRIPCRDLVSMTPSGAVSRSEGGPHQRGNVQFWLANRTVATLRS</sequence>
<feature type="region of interest" description="Disordered" evidence="1">
    <location>
        <begin position="1"/>
        <end position="22"/>
    </location>
</feature>
<proteinExistence type="predicted"/>
<evidence type="ECO:0000313" key="2">
    <source>
        <dbReference type="EMBL" id="MEQ2312098.1"/>
    </source>
</evidence>